<sequence length="213" mass="22324">MRLPCTASSFKFPNNLEFSAKTPQSAPLLSINVPLGLQYEANPGSIINQSQAIDSNGEIVGLQVLANRTLALIGGDVVIEGGSLIAPSGRIELGSVADNSFVSLASNDTGYVLNYEGIEKFKDIRLTQAAYVATDGDTGGSIQVQSANATLTDGARISAITSGKGTGIGITLNTTERVQLIGSSTARLYPTALLVNSDPNRLVRNINLGKEKW</sequence>
<dbReference type="Gene3D" id="2.160.20.10">
    <property type="entry name" value="Single-stranded right-handed beta-helix, Pectin lyase-like"/>
    <property type="match status" value="1"/>
</dbReference>
<dbReference type="SUPFAM" id="SSF51126">
    <property type="entry name" value="Pectin lyase-like"/>
    <property type="match status" value="1"/>
</dbReference>
<accession>A0ABR8E9J9</accession>
<dbReference type="Proteomes" id="UP000623440">
    <property type="component" value="Unassembled WGS sequence"/>
</dbReference>
<organism evidence="2 3">
    <name type="scientific">Nostoc flagelliforme FACHB-838</name>
    <dbReference type="NCBI Taxonomy" id="2692904"/>
    <lineage>
        <taxon>Bacteria</taxon>
        <taxon>Bacillati</taxon>
        <taxon>Cyanobacteriota</taxon>
        <taxon>Cyanophyceae</taxon>
        <taxon>Nostocales</taxon>
        <taxon>Nostocaceae</taxon>
        <taxon>Nostoc</taxon>
    </lineage>
</organism>
<gene>
    <name evidence="2" type="ORF">H6G97_51605</name>
</gene>
<proteinExistence type="predicted"/>
<comment type="caution">
    <text evidence="2">The sequence shown here is derived from an EMBL/GenBank/DDBJ whole genome shotgun (WGS) entry which is preliminary data.</text>
</comment>
<evidence type="ECO:0000313" key="2">
    <source>
        <dbReference type="EMBL" id="MBD2537180.1"/>
    </source>
</evidence>
<dbReference type="InterPro" id="IPR008638">
    <property type="entry name" value="FhaB/CdiA-like_TPS"/>
</dbReference>
<keyword evidence="3" id="KW-1185">Reference proteome</keyword>
<evidence type="ECO:0000259" key="1">
    <source>
        <dbReference type="Pfam" id="PF05860"/>
    </source>
</evidence>
<reference evidence="2 3" key="1">
    <citation type="journal article" date="2020" name="ISME J.">
        <title>Comparative genomics reveals insights into cyanobacterial evolution and habitat adaptation.</title>
        <authorList>
            <person name="Chen M.Y."/>
            <person name="Teng W.K."/>
            <person name="Zhao L."/>
            <person name="Hu C.X."/>
            <person name="Zhou Y.K."/>
            <person name="Han B.P."/>
            <person name="Song L.R."/>
            <person name="Shu W.S."/>
        </authorList>
    </citation>
    <scope>NUCLEOTIDE SEQUENCE [LARGE SCALE GENOMIC DNA]</scope>
    <source>
        <strain evidence="2 3">FACHB-838</strain>
    </source>
</reference>
<protein>
    <submittedName>
        <fullName evidence="2">S-layer family protein</fullName>
    </submittedName>
</protein>
<dbReference type="Pfam" id="PF05860">
    <property type="entry name" value="TPS"/>
    <property type="match status" value="1"/>
</dbReference>
<dbReference type="InterPro" id="IPR011050">
    <property type="entry name" value="Pectin_lyase_fold/virulence"/>
</dbReference>
<name>A0ABR8E9J9_9NOSO</name>
<dbReference type="RefSeq" id="WP_190947759.1">
    <property type="nucleotide sequence ID" value="NZ_JACJSI010000705.1"/>
</dbReference>
<feature type="domain" description="Filamentous haemagglutinin FhaB/tRNA nuclease CdiA-like TPS" evidence="1">
    <location>
        <begin position="6"/>
        <end position="144"/>
    </location>
</feature>
<evidence type="ECO:0000313" key="3">
    <source>
        <dbReference type="Proteomes" id="UP000623440"/>
    </source>
</evidence>
<dbReference type="EMBL" id="JACJSI010000705">
    <property type="protein sequence ID" value="MBD2537180.1"/>
    <property type="molecule type" value="Genomic_DNA"/>
</dbReference>
<dbReference type="InterPro" id="IPR012334">
    <property type="entry name" value="Pectin_lyas_fold"/>
</dbReference>